<reference evidence="2 3" key="1">
    <citation type="submission" date="2021-01" db="EMBL/GenBank/DDBJ databases">
        <title>Genomic Encyclopedia of Type Strains, Phase IV (KMG-IV): sequencing the most valuable type-strain genomes for metagenomic binning, comparative biology and taxonomic classification.</title>
        <authorList>
            <person name="Goeker M."/>
        </authorList>
    </citation>
    <scope>NUCLEOTIDE SEQUENCE [LARGE SCALE GENOMIC DNA]</scope>
    <source>
        <strain evidence="2 3">DSM 105482</strain>
    </source>
</reference>
<organism evidence="2 3">
    <name type="scientific">Peribacillus deserti</name>
    <dbReference type="NCBI Taxonomy" id="673318"/>
    <lineage>
        <taxon>Bacteria</taxon>
        <taxon>Bacillati</taxon>
        <taxon>Bacillota</taxon>
        <taxon>Bacilli</taxon>
        <taxon>Bacillales</taxon>
        <taxon>Bacillaceae</taxon>
        <taxon>Peribacillus</taxon>
    </lineage>
</organism>
<keyword evidence="1" id="KW-0732">Signal</keyword>
<feature type="chain" id="PRO_5045442623" description="Carbon monoxide dehydrogenase" evidence="1">
    <location>
        <begin position="23"/>
        <end position="185"/>
    </location>
</feature>
<evidence type="ECO:0000313" key="2">
    <source>
        <dbReference type="EMBL" id="MBM7694015.1"/>
    </source>
</evidence>
<evidence type="ECO:0000313" key="3">
    <source>
        <dbReference type="Proteomes" id="UP000823486"/>
    </source>
</evidence>
<name>A0ABS2QM26_9BACI</name>
<sequence length="185" mass="21728">MNKNTFFVLLKIFITFSIPVNNAVYANTNDTPPSLEEMYTQIGYKSVEEAVKEYENHLKKDLTLPLKMPSLAFTLQVGRFEEDKKYDINDSLDVHFMSDKLPENHFTITVRPLKNKFDFKDRGSQKVFTLNNGEKAIYFEHQIFNFLVFEKDNWQYMFGIDKRVSKKVTPDILVEIANSIDYKSQ</sequence>
<gene>
    <name evidence="2" type="ORF">JOC77_003459</name>
</gene>
<accession>A0ABS2QM26</accession>
<comment type="caution">
    <text evidence="2">The sequence shown here is derived from an EMBL/GenBank/DDBJ whole genome shotgun (WGS) entry which is preliminary data.</text>
</comment>
<proteinExistence type="predicted"/>
<feature type="signal peptide" evidence="1">
    <location>
        <begin position="1"/>
        <end position="22"/>
    </location>
</feature>
<dbReference type="EMBL" id="JAFBFI010000017">
    <property type="protein sequence ID" value="MBM7694015.1"/>
    <property type="molecule type" value="Genomic_DNA"/>
</dbReference>
<evidence type="ECO:0008006" key="4">
    <source>
        <dbReference type="Google" id="ProtNLM"/>
    </source>
</evidence>
<dbReference type="RefSeq" id="WP_204545446.1">
    <property type="nucleotide sequence ID" value="NZ_JAFBFI010000017.1"/>
</dbReference>
<evidence type="ECO:0000256" key="1">
    <source>
        <dbReference type="SAM" id="SignalP"/>
    </source>
</evidence>
<protein>
    <recommendedName>
        <fullName evidence="4">Carbon monoxide dehydrogenase</fullName>
    </recommendedName>
</protein>
<keyword evidence="3" id="KW-1185">Reference proteome</keyword>
<dbReference type="Proteomes" id="UP000823486">
    <property type="component" value="Unassembled WGS sequence"/>
</dbReference>